<keyword evidence="1" id="KW-0732">Signal</keyword>
<proteinExistence type="predicted"/>
<reference evidence="2" key="1">
    <citation type="submission" date="2021-02" db="EMBL/GenBank/DDBJ databases">
        <authorList>
            <person name="Dougan E. K."/>
            <person name="Rhodes N."/>
            <person name="Thang M."/>
            <person name="Chan C."/>
        </authorList>
    </citation>
    <scope>NUCLEOTIDE SEQUENCE</scope>
</reference>
<sequence length="425" mass="47287">MFVKCCMPTILVSLDACTAETLLQCQRDLEQSVPELLRLCRESTLNLQLICTHRAGPNVKAECGMQLLDPSCKRSHAFCKAHKLAQVQSQCSLLVDSFVTGIIALSVGMQMAGSTSRMRDVLTDVLISRLDIVVGEPPDEDPDAAAYRDAVLDLCLGDTTDQGDDGMTTARLRRKQRLILSSFFRSSDLRLRRIQYVTPVQCSPEDLRTEIREQLVPALLPHRCPVFPRSRWTGADRAVDWVLLLALSFDLLSEVVPRWADMPGEPRPSDAQAASDTASWDDFCLALVSVGVQPAQQHMQQSAGEAEQVPEPTAAMDWSEFNHAMKKKAGHFARMHPGGALALFRPVLQACMETLYHCFWVSSEAFDKTHSTQNANVRCYRVLEELAGKSSLRFFDSLRSVFTSIPKALPKSALAKNMRTLLFTL</sequence>
<feature type="signal peptide" evidence="1">
    <location>
        <begin position="1"/>
        <end position="19"/>
    </location>
</feature>
<dbReference type="EMBL" id="CAJNJA010039607">
    <property type="protein sequence ID" value="CAE7758147.1"/>
    <property type="molecule type" value="Genomic_DNA"/>
</dbReference>
<feature type="chain" id="PRO_5032771944" evidence="1">
    <location>
        <begin position="20"/>
        <end position="425"/>
    </location>
</feature>
<protein>
    <submittedName>
        <fullName evidence="2">Uncharacterized protein</fullName>
    </submittedName>
</protein>
<evidence type="ECO:0000256" key="1">
    <source>
        <dbReference type="SAM" id="SignalP"/>
    </source>
</evidence>
<dbReference type="OrthoDB" id="409166at2759"/>
<dbReference type="AlphaFoldDB" id="A0A812XZ74"/>
<gene>
    <name evidence="2" type="ORF">SNEC2469_LOCUS22029</name>
</gene>
<dbReference type="Proteomes" id="UP000601435">
    <property type="component" value="Unassembled WGS sequence"/>
</dbReference>
<accession>A0A812XZ74</accession>
<organism evidence="2 3">
    <name type="scientific">Symbiodinium necroappetens</name>
    <dbReference type="NCBI Taxonomy" id="1628268"/>
    <lineage>
        <taxon>Eukaryota</taxon>
        <taxon>Sar</taxon>
        <taxon>Alveolata</taxon>
        <taxon>Dinophyceae</taxon>
        <taxon>Suessiales</taxon>
        <taxon>Symbiodiniaceae</taxon>
        <taxon>Symbiodinium</taxon>
    </lineage>
</organism>
<name>A0A812XZ74_9DINO</name>
<feature type="non-terminal residue" evidence="2">
    <location>
        <position position="425"/>
    </location>
</feature>
<evidence type="ECO:0000313" key="2">
    <source>
        <dbReference type="EMBL" id="CAE7758147.1"/>
    </source>
</evidence>
<comment type="caution">
    <text evidence="2">The sequence shown here is derived from an EMBL/GenBank/DDBJ whole genome shotgun (WGS) entry which is preliminary data.</text>
</comment>
<evidence type="ECO:0000313" key="3">
    <source>
        <dbReference type="Proteomes" id="UP000601435"/>
    </source>
</evidence>
<keyword evidence="3" id="KW-1185">Reference proteome</keyword>